<keyword evidence="4" id="KW-1185">Reference proteome</keyword>
<evidence type="ECO:0000313" key="2">
    <source>
        <dbReference type="EMBL" id="EKX38929.1"/>
    </source>
</evidence>
<dbReference type="KEGG" id="gtt:GUITHDRAFT_143924"/>
<dbReference type="Gene3D" id="3.30.559.10">
    <property type="entry name" value="Chloramphenicol acetyltransferase-like domain"/>
    <property type="match status" value="2"/>
</dbReference>
<keyword evidence="1" id="KW-0808">Transferase</keyword>
<sequence length="468" mass="52049">MCENFEDLKSVLNKLDKEQILAVLEQALKQQGDDTQLFHAIRRAALVLCQQQAVAQGGTSAVSKSCLSYLARQDFPSSFSFLPCSEDDCYFLDHPHKPQFLLLKFRSVLDPSLLCSSLYSTMQLFPKASSRVVRHEDGRKFQLGVERSSLTAVKVSEDIMDDLSTLPWVVSTVQRSVYQTSSVPLLQSYLLRSQASSQGSSLLVGFHHVLGDGMSYASFISSWSMFYQQAVERRAAPVEEDQAVLDLEGCLSYPGPSPGFSPRILQFTFQRSELEERRSCIQQGDCHVSINDVLLAECACALAGTRCAGQVMTRVVVLADMRGRSLEEKAWGNHVVDFHLLLPVADLMEDDVRAVARRIRSCVDAQTAELKVSRKLLEERNRERAQVPKLLCWNSWAKAGNLFLSSHFGAPAGLADFRWMNSMSVEDSSVAMVLPLVDPPSAIAVQLCLDDPNEIESLARRWGTGVML</sequence>
<dbReference type="Proteomes" id="UP000011087">
    <property type="component" value="Unassembled WGS sequence"/>
</dbReference>
<dbReference type="PANTHER" id="PTHR31642">
    <property type="entry name" value="TRICHOTHECENE 3-O-ACETYLTRANSFERASE"/>
    <property type="match status" value="1"/>
</dbReference>
<reference evidence="4" key="2">
    <citation type="submission" date="2012-11" db="EMBL/GenBank/DDBJ databases">
        <authorList>
            <person name="Kuo A."/>
            <person name="Curtis B.A."/>
            <person name="Tanifuji G."/>
            <person name="Burki F."/>
            <person name="Gruber A."/>
            <person name="Irimia M."/>
            <person name="Maruyama S."/>
            <person name="Arias M.C."/>
            <person name="Ball S.G."/>
            <person name="Gile G.H."/>
            <person name="Hirakawa Y."/>
            <person name="Hopkins J.F."/>
            <person name="Rensing S.A."/>
            <person name="Schmutz J."/>
            <person name="Symeonidi A."/>
            <person name="Elias M."/>
            <person name="Eveleigh R.J."/>
            <person name="Herman E.K."/>
            <person name="Klute M.J."/>
            <person name="Nakayama T."/>
            <person name="Obornik M."/>
            <person name="Reyes-Prieto A."/>
            <person name="Armbrust E.V."/>
            <person name="Aves S.J."/>
            <person name="Beiko R.G."/>
            <person name="Coutinho P."/>
            <person name="Dacks J.B."/>
            <person name="Durnford D.G."/>
            <person name="Fast N.M."/>
            <person name="Green B.R."/>
            <person name="Grisdale C."/>
            <person name="Hempe F."/>
            <person name="Henrissat B."/>
            <person name="Hoppner M.P."/>
            <person name="Ishida K.-I."/>
            <person name="Kim E."/>
            <person name="Koreny L."/>
            <person name="Kroth P.G."/>
            <person name="Liu Y."/>
            <person name="Malik S.-B."/>
            <person name="Maier U.G."/>
            <person name="McRose D."/>
            <person name="Mock T."/>
            <person name="Neilson J.A."/>
            <person name="Onodera N.T."/>
            <person name="Poole A.M."/>
            <person name="Pritham E.J."/>
            <person name="Richards T.A."/>
            <person name="Rocap G."/>
            <person name="Roy S.W."/>
            <person name="Sarai C."/>
            <person name="Schaack S."/>
            <person name="Shirato S."/>
            <person name="Slamovits C.H."/>
            <person name="Spencer D.F."/>
            <person name="Suzuki S."/>
            <person name="Worden A.Z."/>
            <person name="Zauner S."/>
            <person name="Barry K."/>
            <person name="Bell C."/>
            <person name="Bharti A.K."/>
            <person name="Crow J.A."/>
            <person name="Grimwood J."/>
            <person name="Kramer R."/>
            <person name="Lindquist E."/>
            <person name="Lucas S."/>
            <person name="Salamov A."/>
            <person name="McFadden G.I."/>
            <person name="Lane C.E."/>
            <person name="Keeling P.J."/>
            <person name="Gray M.W."/>
            <person name="Grigoriev I.V."/>
            <person name="Archibald J.M."/>
        </authorList>
    </citation>
    <scope>NUCLEOTIDE SEQUENCE</scope>
    <source>
        <strain evidence="4">CCMP2712</strain>
    </source>
</reference>
<dbReference type="InterPro" id="IPR023213">
    <property type="entry name" value="CAT-like_dom_sf"/>
</dbReference>
<evidence type="ECO:0000313" key="4">
    <source>
        <dbReference type="Proteomes" id="UP000011087"/>
    </source>
</evidence>
<dbReference type="GO" id="GO:0016747">
    <property type="term" value="F:acyltransferase activity, transferring groups other than amino-acyl groups"/>
    <property type="evidence" value="ECO:0007669"/>
    <property type="project" value="TreeGrafter"/>
</dbReference>
<dbReference type="GO" id="GO:0044550">
    <property type="term" value="P:secondary metabolite biosynthetic process"/>
    <property type="evidence" value="ECO:0007669"/>
    <property type="project" value="TreeGrafter"/>
</dbReference>
<gene>
    <name evidence="2" type="ORF">GUITHDRAFT_143924</name>
</gene>
<reference evidence="2 4" key="1">
    <citation type="journal article" date="2012" name="Nature">
        <title>Algal genomes reveal evolutionary mosaicism and the fate of nucleomorphs.</title>
        <authorList>
            <consortium name="DOE Joint Genome Institute"/>
            <person name="Curtis B.A."/>
            <person name="Tanifuji G."/>
            <person name="Burki F."/>
            <person name="Gruber A."/>
            <person name="Irimia M."/>
            <person name="Maruyama S."/>
            <person name="Arias M.C."/>
            <person name="Ball S.G."/>
            <person name="Gile G.H."/>
            <person name="Hirakawa Y."/>
            <person name="Hopkins J.F."/>
            <person name="Kuo A."/>
            <person name="Rensing S.A."/>
            <person name="Schmutz J."/>
            <person name="Symeonidi A."/>
            <person name="Elias M."/>
            <person name="Eveleigh R.J."/>
            <person name="Herman E.K."/>
            <person name="Klute M.J."/>
            <person name="Nakayama T."/>
            <person name="Obornik M."/>
            <person name="Reyes-Prieto A."/>
            <person name="Armbrust E.V."/>
            <person name="Aves S.J."/>
            <person name="Beiko R.G."/>
            <person name="Coutinho P."/>
            <person name="Dacks J.B."/>
            <person name="Durnford D.G."/>
            <person name="Fast N.M."/>
            <person name="Green B.R."/>
            <person name="Grisdale C.J."/>
            <person name="Hempel F."/>
            <person name="Henrissat B."/>
            <person name="Hoppner M.P."/>
            <person name="Ishida K."/>
            <person name="Kim E."/>
            <person name="Koreny L."/>
            <person name="Kroth P.G."/>
            <person name="Liu Y."/>
            <person name="Malik S.B."/>
            <person name="Maier U.G."/>
            <person name="McRose D."/>
            <person name="Mock T."/>
            <person name="Neilson J.A."/>
            <person name="Onodera N.T."/>
            <person name="Poole A.M."/>
            <person name="Pritham E.J."/>
            <person name="Richards T.A."/>
            <person name="Rocap G."/>
            <person name="Roy S.W."/>
            <person name="Sarai C."/>
            <person name="Schaack S."/>
            <person name="Shirato S."/>
            <person name="Slamovits C.H."/>
            <person name="Spencer D.F."/>
            <person name="Suzuki S."/>
            <person name="Worden A.Z."/>
            <person name="Zauner S."/>
            <person name="Barry K."/>
            <person name="Bell C."/>
            <person name="Bharti A.K."/>
            <person name="Crow J.A."/>
            <person name="Grimwood J."/>
            <person name="Kramer R."/>
            <person name="Lindquist E."/>
            <person name="Lucas S."/>
            <person name="Salamov A."/>
            <person name="McFadden G.I."/>
            <person name="Lane C.E."/>
            <person name="Keeling P.J."/>
            <person name="Gray M.W."/>
            <person name="Grigoriev I.V."/>
            <person name="Archibald J.M."/>
        </authorList>
    </citation>
    <scope>NUCLEOTIDE SEQUENCE</scope>
    <source>
        <strain evidence="2 4">CCMP2712</strain>
    </source>
</reference>
<dbReference type="HOGENOM" id="CLU_584561_0_0_1"/>
<evidence type="ECO:0000313" key="3">
    <source>
        <dbReference type="EnsemblProtists" id="EKX38929"/>
    </source>
</evidence>
<evidence type="ECO:0000256" key="1">
    <source>
        <dbReference type="ARBA" id="ARBA00022679"/>
    </source>
</evidence>
<dbReference type="SUPFAM" id="SSF52777">
    <property type="entry name" value="CoA-dependent acyltransferases"/>
    <property type="match status" value="1"/>
</dbReference>
<evidence type="ECO:0008006" key="5">
    <source>
        <dbReference type="Google" id="ProtNLM"/>
    </source>
</evidence>
<protein>
    <recommendedName>
        <fullName evidence="5">Condensation domain-containing protein</fullName>
    </recommendedName>
</protein>
<dbReference type="AlphaFoldDB" id="L1ISP8"/>
<organism evidence="2">
    <name type="scientific">Guillardia theta (strain CCMP2712)</name>
    <name type="common">Cryptophyte</name>
    <dbReference type="NCBI Taxonomy" id="905079"/>
    <lineage>
        <taxon>Eukaryota</taxon>
        <taxon>Cryptophyceae</taxon>
        <taxon>Pyrenomonadales</taxon>
        <taxon>Geminigeraceae</taxon>
        <taxon>Guillardia</taxon>
    </lineage>
</organism>
<dbReference type="EnsemblProtists" id="EKX38929">
    <property type="protein sequence ID" value="EKX38929"/>
    <property type="gene ID" value="GUITHDRAFT_143924"/>
</dbReference>
<dbReference type="InterPro" id="IPR050317">
    <property type="entry name" value="Plant_Fungal_Acyltransferase"/>
</dbReference>
<name>L1ISP8_GUITC</name>
<dbReference type="RefSeq" id="XP_005825909.1">
    <property type="nucleotide sequence ID" value="XM_005825852.1"/>
</dbReference>
<accession>L1ISP8</accession>
<dbReference type="PaxDb" id="55529-EKX38929"/>
<reference evidence="3" key="3">
    <citation type="submission" date="2015-06" db="UniProtKB">
        <authorList>
            <consortium name="EnsemblProtists"/>
        </authorList>
    </citation>
    <scope>IDENTIFICATION</scope>
</reference>
<proteinExistence type="predicted"/>
<dbReference type="EMBL" id="JH993044">
    <property type="protein sequence ID" value="EKX38929.1"/>
    <property type="molecule type" value="Genomic_DNA"/>
</dbReference>
<dbReference type="GeneID" id="17295683"/>
<dbReference type="PANTHER" id="PTHR31642:SF310">
    <property type="entry name" value="FATTY ALCOHOL:CAFFEOYL-COA ACYLTRANSFERASE"/>
    <property type="match status" value="1"/>
</dbReference>